<evidence type="ECO:0000259" key="2">
    <source>
        <dbReference type="Pfam" id="PF13439"/>
    </source>
</evidence>
<feature type="domain" description="Glycosyltransferase subfamily 4-like N-terminal" evidence="2">
    <location>
        <begin position="39"/>
        <end position="215"/>
    </location>
</feature>
<proteinExistence type="predicted"/>
<dbReference type="AlphaFoldDB" id="A0A853IMP7"/>
<keyword evidence="3" id="KW-0808">Transferase</keyword>
<dbReference type="EMBL" id="JACCKX010000001">
    <property type="protein sequence ID" value="NZA01913.1"/>
    <property type="molecule type" value="Genomic_DNA"/>
</dbReference>
<dbReference type="Pfam" id="PF00534">
    <property type="entry name" value="Glycos_transf_1"/>
    <property type="match status" value="1"/>
</dbReference>
<evidence type="ECO:0000259" key="1">
    <source>
        <dbReference type="Pfam" id="PF00534"/>
    </source>
</evidence>
<dbReference type="RefSeq" id="WP_180550306.1">
    <property type="nucleotide sequence ID" value="NZ_JACCKX010000001.1"/>
</dbReference>
<accession>A0A853IMP7</accession>
<reference evidence="3 4" key="1">
    <citation type="submission" date="2020-07" db="EMBL/GenBank/DDBJ databases">
        <authorList>
            <person name="Maaloum M."/>
        </authorList>
    </citation>
    <scope>NUCLEOTIDE SEQUENCE [LARGE SCALE GENOMIC DNA]</scope>
    <source>
        <strain evidence="3 4">GCS-AN-3</strain>
    </source>
</reference>
<sequence length="416" mass="45234">MSDQSAFLPPEPQNDVEWRADRKNPCVLVLVDAFPVPSQTFILDHVLGLARHGVHVTLIARKVDTAAAERLQLPNDRIQLHEAPRWSLRAFRNLAGVMLANPRCALSLLLLRCAWHAARLMDTPAAAGDWDAVHAHFANNGIVALLACPGWKRRLLVNFHGHDATALPHRYGWWSLRVMLGSGHAIVHSDFMARRIAAHTSMNVHRVTMGVDTGRFCSPMRGREWPRPLRLLFVGRLVPTKGADVALSALALFRERHPEYDARLCLVGDGPQKPVLERLVAELGLEAVVEGPSLLPYGQMPDAMVRADVLLMPSQIGLDKSQEAFGRVAIEAMACGIPVVGCPSGGLADTIGPGGAVATGFDASGLCEALHSALVQATPEAWQRVTTARAAAQSLGRMEADYLGLLAMIEKENRQP</sequence>
<dbReference type="InterPro" id="IPR050194">
    <property type="entry name" value="Glycosyltransferase_grp1"/>
</dbReference>
<dbReference type="InterPro" id="IPR001296">
    <property type="entry name" value="Glyco_trans_1"/>
</dbReference>
<evidence type="ECO:0000313" key="4">
    <source>
        <dbReference type="Proteomes" id="UP000589716"/>
    </source>
</evidence>
<dbReference type="GO" id="GO:0016758">
    <property type="term" value="F:hexosyltransferase activity"/>
    <property type="evidence" value="ECO:0007669"/>
    <property type="project" value="TreeGrafter"/>
</dbReference>
<dbReference type="InterPro" id="IPR028098">
    <property type="entry name" value="Glyco_trans_4-like_N"/>
</dbReference>
<comment type="caution">
    <text evidence="3">The sequence shown here is derived from an EMBL/GenBank/DDBJ whole genome shotgun (WGS) entry which is preliminary data.</text>
</comment>
<dbReference type="Gene3D" id="3.40.50.2000">
    <property type="entry name" value="Glycogen Phosphorylase B"/>
    <property type="match status" value="2"/>
</dbReference>
<keyword evidence="4" id="KW-1185">Reference proteome</keyword>
<dbReference type="Pfam" id="PF13439">
    <property type="entry name" value="Glyco_transf_4"/>
    <property type="match status" value="1"/>
</dbReference>
<dbReference type="Proteomes" id="UP000589716">
    <property type="component" value="Unassembled WGS sequence"/>
</dbReference>
<feature type="domain" description="Glycosyl transferase family 1" evidence="1">
    <location>
        <begin position="230"/>
        <end position="361"/>
    </location>
</feature>
<organism evidence="3 4">
    <name type="scientific">Ottowia beijingensis</name>
    <dbReference type="NCBI Taxonomy" id="1207057"/>
    <lineage>
        <taxon>Bacteria</taxon>
        <taxon>Pseudomonadati</taxon>
        <taxon>Pseudomonadota</taxon>
        <taxon>Betaproteobacteria</taxon>
        <taxon>Burkholderiales</taxon>
        <taxon>Comamonadaceae</taxon>
        <taxon>Ottowia</taxon>
    </lineage>
</organism>
<dbReference type="SUPFAM" id="SSF53756">
    <property type="entry name" value="UDP-Glycosyltransferase/glycogen phosphorylase"/>
    <property type="match status" value="1"/>
</dbReference>
<evidence type="ECO:0000313" key="3">
    <source>
        <dbReference type="EMBL" id="NZA01913.1"/>
    </source>
</evidence>
<dbReference type="PANTHER" id="PTHR45947:SF3">
    <property type="entry name" value="SULFOQUINOVOSYL TRANSFERASE SQD2"/>
    <property type="match status" value="1"/>
</dbReference>
<dbReference type="PANTHER" id="PTHR45947">
    <property type="entry name" value="SULFOQUINOVOSYL TRANSFERASE SQD2"/>
    <property type="match status" value="1"/>
</dbReference>
<protein>
    <submittedName>
        <fullName evidence="3">Glycosyltransferase</fullName>
    </submittedName>
</protein>
<gene>
    <name evidence="3" type="ORF">H0I39_09360</name>
</gene>
<name>A0A853IMP7_9BURK</name>